<accession>A0A6J4RRT4</accession>
<reference evidence="2" key="1">
    <citation type="submission" date="2020-02" db="EMBL/GenBank/DDBJ databases">
        <authorList>
            <person name="Meier V. D."/>
        </authorList>
    </citation>
    <scope>NUCLEOTIDE SEQUENCE</scope>
    <source>
        <strain evidence="2">AVDCRST_MAG53</strain>
    </source>
</reference>
<organism evidence="2">
    <name type="scientific">uncultured Solirubrobacteraceae bacterium</name>
    <dbReference type="NCBI Taxonomy" id="1162706"/>
    <lineage>
        <taxon>Bacteria</taxon>
        <taxon>Bacillati</taxon>
        <taxon>Actinomycetota</taxon>
        <taxon>Thermoleophilia</taxon>
        <taxon>Solirubrobacterales</taxon>
        <taxon>Solirubrobacteraceae</taxon>
        <taxon>environmental samples</taxon>
    </lineage>
</organism>
<sequence length="71" mass="7393">CPSASPSASTHPHRSSSASPRSSSRACRTLWAPRAGTTSPRRTARSGSISSTSSGSRWTRTSSGWASGWEA</sequence>
<gene>
    <name evidence="2" type="ORF">AVDCRST_MAG53-420</name>
</gene>
<feature type="compositionally biased region" description="Low complexity" evidence="1">
    <location>
        <begin position="45"/>
        <end position="64"/>
    </location>
</feature>
<feature type="region of interest" description="Disordered" evidence="1">
    <location>
        <begin position="1"/>
        <end position="71"/>
    </location>
</feature>
<evidence type="ECO:0000313" key="2">
    <source>
        <dbReference type="EMBL" id="CAA9477513.1"/>
    </source>
</evidence>
<protein>
    <submittedName>
        <fullName evidence="2">Uncharacterized protein</fullName>
    </submittedName>
</protein>
<feature type="non-terminal residue" evidence="2">
    <location>
        <position position="71"/>
    </location>
</feature>
<feature type="non-terminal residue" evidence="2">
    <location>
        <position position="1"/>
    </location>
</feature>
<proteinExistence type="predicted"/>
<dbReference type="AlphaFoldDB" id="A0A6J4RRT4"/>
<dbReference type="EMBL" id="CADCVR010000017">
    <property type="protein sequence ID" value="CAA9477513.1"/>
    <property type="molecule type" value="Genomic_DNA"/>
</dbReference>
<evidence type="ECO:0000256" key="1">
    <source>
        <dbReference type="SAM" id="MobiDB-lite"/>
    </source>
</evidence>
<name>A0A6J4RRT4_9ACTN</name>
<feature type="compositionally biased region" description="Low complexity" evidence="1">
    <location>
        <begin position="1"/>
        <end position="29"/>
    </location>
</feature>